<feature type="transmembrane region" description="Helical" evidence="11">
    <location>
        <begin position="264"/>
        <end position="282"/>
    </location>
</feature>
<accession>A0A427Y9X3</accession>
<comment type="subcellular location">
    <subcellularLocation>
        <location evidence="1">Membrane</location>
        <topology evidence="1">Multi-pass membrane protein</topology>
    </subcellularLocation>
</comment>
<evidence type="ECO:0000256" key="5">
    <source>
        <dbReference type="ARBA" id="ARBA00022989"/>
    </source>
</evidence>
<keyword evidence="9" id="KW-1208">Phospholipid metabolism</keyword>
<keyword evidence="6" id="KW-0443">Lipid metabolism</keyword>
<evidence type="ECO:0000313" key="12">
    <source>
        <dbReference type="EMBL" id="RSH87960.1"/>
    </source>
</evidence>
<dbReference type="OrthoDB" id="10020554at2759"/>
<dbReference type="Proteomes" id="UP000279236">
    <property type="component" value="Unassembled WGS sequence"/>
</dbReference>
<dbReference type="GO" id="GO:0032049">
    <property type="term" value="P:cardiolipin biosynthetic process"/>
    <property type="evidence" value="ECO:0007669"/>
    <property type="project" value="TreeGrafter"/>
</dbReference>
<gene>
    <name evidence="12" type="ORF">EHS24_000483</name>
</gene>
<dbReference type="InterPro" id="IPR050324">
    <property type="entry name" value="CDP-alcohol_PTase-I"/>
</dbReference>
<evidence type="ECO:0000256" key="9">
    <source>
        <dbReference type="ARBA" id="ARBA00023264"/>
    </source>
</evidence>
<keyword evidence="13" id="KW-1185">Reference proteome</keyword>
<dbReference type="AlphaFoldDB" id="A0A427Y9X3"/>
<dbReference type="GO" id="GO:0005739">
    <property type="term" value="C:mitochondrion"/>
    <property type="evidence" value="ECO:0007669"/>
    <property type="project" value="TreeGrafter"/>
</dbReference>
<keyword evidence="5 11" id="KW-1133">Transmembrane helix</keyword>
<dbReference type="RefSeq" id="XP_028480168.1">
    <property type="nucleotide sequence ID" value="XM_028616311.1"/>
</dbReference>
<evidence type="ECO:0000256" key="10">
    <source>
        <dbReference type="RuleBase" id="RU003750"/>
    </source>
</evidence>
<evidence type="ECO:0000256" key="11">
    <source>
        <dbReference type="SAM" id="Phobius"/>
    </source>
</evidence>
<dbReference type="InterPro" id="IPR048254">
    <property type="entry name" value="CDP_ALCOHOL_P_TRANSF_CS"/>
</dbReference>
<feature type="transmembrane region" description="Helical" evidence="11">
    <location>
        <begin position="288"/>
        <end position="309"/>
    </location>
</feature>
<sequence>MPVSVFVGIPRIAAGVLDAAAPRVATAFGLGARRAPPPLFSRALSFSAAAATCMLCHASRQAARRKHALRKVNSLTVRLLSTSVVRRQALDPKESKPAPAEEIHESPYTLPNALTLARIASCPFLAYSIVHGNFEVATGLLVAGGFTDWLDGYLARKWNQKSVLGSVLDPMADKTLMTTLVVTLTYKGLLPLPLALLIFGRDFALSMWAMYVRYISVPPPVGFALGDRQLTHSQRTLKRYLDLSVPTAEINATQISKVNTALQLVLMGATTVSPLISAAFVAPSLEALQWIVAVTTIWSGVSYLGAAGFKMLKPPKSKPKA</sequence>
<keyword evidence="4 11" id="KW-0812">Transmembrane</keyword>
<evidence type="ECO:0000256" key="3">
    <source>
        <dbReference type="ARBA" id="ARBA00022679"/>
    </source>
</evidence>
<comment type="similarity">
    <text evidence="10">Belongs to the CDP-alcohol phosphatidyltransferase class-I family.</text>
</comment>
<dbReference type="GO" id="GO:0043337">
    <property type="term" value="F:cardiolipin synthase (CMP-forming)"/>
    <property type="evidence" value="ECO:0007669"/>
    <property type="project" value="TreeGrafter"/>
</dbReference>
<evidence type="ECO:0000256" key="6">
    <source>
        <dbReference type="ARBA" id="ARBA00023098"/>
    </source>
</evidence>
<keyword evidence="8" id="KW-0594">Phospholipid biosynthesis</keyword>
<evidence type="ECO:0000256" key="4">
    <source>
        <dbReference type="ARBA" id="ARBA00022692"/>
    </source>
</evidence>
<name>A0A427Y9X3_9TREE</name>
<dbReference type="GeneID" id="39585026"/>
<dbReference type="PANTHER" id="PTHR14269">
    <property type="entry name" value="CDP-DIACYLGLYCEROL--GLYCEROL-3-PHOSPHATE 3-PHOSPHATIDYLTRANSFERASE-RELATED"/>
    <property type="match status" value="1"/>
</dbReference>
<evidence type="ECO:0000256" key="1">
    <source>
        <dbReference type="ARBA" id="ARBA00004141"/>
    </source>
</evidence>
<dbReference type="Gene3D" id="1.20.120.1760">
    <property type="match status" value="1"/>
</dbReference>
<dbReference type="GO" id="GO:0016020">
    <property type="term" value="C:membrane"/>
    <property type="evidence" value="ECO:0007669"/>
    <property type="project" value="UniProtKB-SubCell"/>
</dbReference>
<dbReference type="PROSITE" id="PS00379">
    <property type="entry name" value="CDP_ALCOHOL_P_TRANSF"/>
    <property type="match status" value="1"/>
</dbReference>
<keyword evidence="2" id="KW-0444">Lipid biosynthesis</keyword>
<dbReference type="InterPro" id="IPR000462">
    <property type="entry name" value="CDP-OH_P_trans"/>
</dbReference>
<dbReference type="Pfam" id="PF01066">
    <property type="entry name" value="CDP-OH_P_transf"/>
    <property type="match status" value="1"/>
</dbReference>
<protein>
    <recommendedName>
        <fullName evidence="14">Cardiolipin synthase</fullName>
    </recommendedName>
</protein>
<dbReference type="STRING" id="105984.A0A427Y9X3"/>
<keyword evidence="7 11" id="KW-0472">Membrane</keyword>
<dbReference type="EMBL" id="RSCE01000001">
    <property type="protein sequence ID" value="RSH87960.1"/>
    <property type="molecule type" value="Genomic_DNA"/>
</dbReference>
<comment type="caution">
    <text evidence="12">The sequence shown here is derived from an EMBL/GenBank/DDBJ whole genome shotgun (WGS) entry which is preliminary data.</text>
</comment>
<dbReference type="PANTHER" id="PTHR14269:SF60">
    <property type="entry name" value="CARDIOLIPIN SYNTHASE (CMP-FORMING)"/>
    <property type="match status" value="1"/>
</dbReference>
<evidence type="ECO:0000256" key="2">
    <source>
        <dbReference type="ARBA" id="ARBA00022516"/>
    </source>
</evidence>
<dbReference type="InterPro" id="IPR043130">
    <property type="entry name" value="CDP-OH_PTrfase_TM_dom"/>
</dbReference>
<keyword evidence="3 10" id="KW-0808">Transferase</keyword>
<evidence type="ECO:0000256" key="8">
    <source>
        <dbReference type="ARBA" id="ARBA00023209"/>
    </source>
</evidence>
<evidence type="ECO:0000313" key="13">
    <source>
        <dbReference type="Proteomes" id="UP000279236"/>
    </source>
</evidence>
<evidence type="ECO:0008006" key="14">
    <source>
        <dbReference type="Google" id="ProtNLM"/>
    </source>
</evidence>
<organism evidence="12 13">
    <name type="scientific">Apiotrichum porosum</name>
    <dbReference type="NCBI Taxonomy" id="105984"/>
    <lineage>
        <taxon>Eukaryota</taxon>
        <taxon>Fungi</taxon>
        <taxon>Dikarya</taxon>
        <taxon>Basidiomycota</taxon>
        <taxon>Agaricomycotina</taxon>
        <taxon>Tremellomycetes</taxon>
        <taxon>Trichosporonales</taxon>
        <taxon>Trichosporonaceae</taxon>
        <taxon>Apiotrichum</taxon>
    </lineage>
</organism>
<evidence type="ECO:0000256" key="7">
    <source>
        <dbReference type="ARBA" id="ARBA00023136"/>
    </source>
</evidence>
<proteinExistence type="inferred from homology"/>
<reference evidence="12 13" key="1">
    <citation type="submission" date="2018-11" db="EMBL/GenBank/DDBJ databases">
        <title>Genome sequence of Apiotrichum porosum DSM 27194.</title>
        <authorList>
            <person name="Aliyu H."/>
            <person name="Gorte O."/>
            <person name="Ochsenreither K."/>
        </authorList>
    </citation>
    <scope>NUCLEOTIDE SEQUENCE [LARGE SCALE GENOMIC DNA]</scope>
    <source>
        <strain evidence="12 13">DSM 27194</strain>
    </source>
</reference>